<protein>
    <submittedName>
        <fullName evidence="1">Uncharacterized protein</fullName>
    </submittedName>
</protein>
<keyword evidence="2" id="KW-1185">Reference proteome</keyword>
<dbReference type="EMBL" id="MU276352">
    <property type="protein sequence ID" value="KAI0039131.1"/>
    <property type="molecule type" value="Genomic_DNA"/>
</dbReference>
<evidence type="ECO:0000313" key="2">
    <source>
        <dbReference type="Proteomes" id="UP000814033"/>
    </source>
</evidence>
<organism evidence="1 2">
    <name type="scientific">Auriscalpium vulgare</name>
    <dbReference type="NCBI Taxonomy" id="40419"/>
    <lineage>
        <taxon>Eukaryota</taxon>
        <taxon>Fungi</taxon>
        <taxon>Dikarya</taxon>
        <taxon>Basidiomycota</taxon>
        <taxon>Agaricomycotina</taxon>
        <taxon>Agaricomycetes</taxon>
        <taxon>Russulales</taxon>
        <taxon>Auriscalpiaceae</taxon>
        <taxon>Auriscalpium</taxon>
    </lineage>
</organism>
<comment type="caution">
    <text evidence="1">The sequence shown here is derived from an EMBL/GenBank/DDBJ whole genome shotgun (WGS) entry which is preliminary data.</text>
</comment>
<gene>
    <name evidence="1" type="ORF">FA95DRAFT_1612822</name>
</gene>
<proteinExistence type="predicted"/>
<evidence type="ECO:0000313" key="1">
    <source>
        <dbReference type="EMBL" id="KAI0039131.1"/>
    </source>
</evidence>
<reference evidence="1" key="2">
    <citation type="journal article" date="2022" name="New Phytol.">
        <title>Evolutionary transition to the ectomycorrhizal habit in the genomes of a hyperdiverse lineage of mushroom-forming fungi.</title>
        <authorList>
            <person name="Looney B."/>
            <person name="Miyauchi S."/>
            <person name="Morin E."/>
            <person name="Drula E."/>
            <person name="Courty P.E."/>
            <person name="Kohler A."/>
            <person name="Kuo A."/>
            <person name="LaButti K."/>
            <person name="Pangilinan J."/>
            <person name="Lipzen A."/>
            <person name="Riley R."/>
            <person name="Andreopoulos W."/>
            <person name="He G."/>
            <person name="Johnson J."/>
            <person name="Nolan M."/>
            <person name="Tritt A."/>
            <person name="Barry K.W."/>
            <person name="Grigoriev I.V."/>
            <person name="Nagy L.G."/>
            <person name="Hibbett D."/>
            <person name="Henrissat B."/>
            <person name="Matheny P.B."/>
            <person name="Labbe J."/>
            <person name="Martin F.M."/>
        </authorList>
    </citation>
    <scope>NUCLEOTIDE SEQUENCE</scope>
    <source>
        <strain evidence="1">FP105234-sp</strain>
    </source>
</reference>
<reference evidence="1" key="1">
    <citation type="submission" date="2021-02" db="EMBL/GenBank/DDBJ databases">
        <authorList>
            <consortium name="DOE Joint Genome Institute"/>
            <person name="Ahrendt S."/>
            <person name="Looney B.P."/>
            <person name="Miyauchi S."/>
            <person name="Morin E."/>
            <person name="Drula E."/>
            <person name="Courty P.E."/>
            <person name="Chicoki N."/>
            <person name="Fauchery L."/>
            <person name="Kohler A."/>
            <person name="Kuo A."/>
            <person name="Labutti K."/>
            <person name="Pangilinan J."/>
            <person name="Lipzen A."/>
            <person name="Riley R."/>
            <person name="Andreopoulos W."/>
            <person name="He G."/>
            <person name="Johnson J."/>
            <person name="Barry K.W."/>
            <person name="Grigoriev I.V."/>
            <person name="Nagy L."/>
            <person name="Hibbett D."/>
            <person name="Henrissat B."/>
            <person name="Matheny P.B."/>
            <person name="Labbe J."/>
            <person name="Martin F."/>
        </authorList>
    </citation>
    <scope>NUCLEOTIDE SEQUENCE</scope>
    <source>
        <strain evidence="1">FP105234-sp</strain>
    </source>
</reference>
<accession>A0ACB8R4T5</accession>
<dbReference type="Proteomes" id="UP000814033">
    <property type="component" value="Unassembled WGS sequence"/>
</dbReference>
<name>A0ACB8R4T5_9AGAM</name>
<sequence>MDTPLLEYHRWAANFQRRAAAAVIAFVKDEDEVRTALLYAQAQGLRIAIRGGRHNPAGASSIEDGLVIDLSRHSNGVKIAPEAKRGDDPVGFTPTTGGPASLTVIVCTTSKAFDT</sequence>